<name>A0ABZ3EUY4_9FIRM</name>
<accession>A0ABZ3EUY4</accession>
<proteinExistence type="predicted"/>
<evidence type="ECO:0008006" key="4">
    <source>
        <dbReference type="Google" id="ProtNLM"/>
    </source>
</evidence>
<organism evidence="2 3">
    <name type="scientific">Kineothrix sedimenti</name>
    <dbReference type="NCBI Taxonomy" id="3123317"/>
    <lineage>
        <taxon>Bacteria</taxon>
        <taxon>Bacillati</taxon>
        <taxon>Bacillota</taxon>
        <taxon>Clostridia</taxon>
        <taxon>Lachnospirales</taxon>
        <taxon>Lachnospiraceae</taxon>
        <taxon>Kineothrix</taxon>
    </lineage>
</organism>
<dbReference type="InterPro" id="IPR008160">
    <property type="entry name" value="Collagen"/>
</dbReference>
<dbReference type="RefSeq" id="WP_342756716.1">
    <property type="nucleotide sequence ID" value="NZ_CP146256.1"/>
</dbReference>
<protein>
    <recommendedName>
        <fullName evidence="4">Collagen triple helix repeat protein</fullName>
    </recommendedName>
</protein>
<gene>
    <name evidence="2" type="ORF">V6984_16595</name>
</gene>
<feature type="compositionally biased region" description="Basic and acidic residues" evidence="1">
    <location>
        <begin position="75"/>
        <end position="84"/>
    </location>
</feature>
<dbReference type="PANTHER" id="PTHR24023:SF1082">
    <property type="entry name" value="COLLAGEN TRIPLE HELIX REPEAT"/>
    <property type="match status" value="1"/>
</dbReference>
<dbReference type="PANTHER" id="PTHR24023">
    <property type="entry name" value="COLLAGEN ALPHA"/>
    <property type="match status" value="1"/>
</dbReference>
<reference evidence="2 3" key="1">
    <citation type="submission" date="2024-02" db="EMBL/GenBank/DDBJ databases">
        <title>Bacterial strain from lacustrine sediment.</title>
        <authorList>
            <person name="Petit C."/>
            <person name="Fadhlaoui K."/>
        </authorList>
    </citation>
    <scope>NUCLEOTIDE SEQUENCE [LARGE SCALE GENOMIC DNA]</scope>
    <source>
        <strain evidence="2 3">IPX-CK</strain>
    </source>
</reference>
<dbReference type="Pfam" id="PF01391">
    <property type="entry name" value="Collagen"/>
    <property type="match status" value="1"/>
</dbReference>
<sequence>METLSSVYAPFIGANGNWYVDNEDTGVKAQGPAGPQGPVGVSGAQGLIGPKGETGDRGPQGIQGPVGATGAQGSKGDKGDKGDTGEQGQKGDMPELVANLQETVEGKALDAIMGKVLDDKITENTQSIIEINSKFLHTYGLAIKGPKFNAHGSVGYRVKNGFCTVSMEVTPTEALSHTDIVCSGLPKPPSLHYMCLTAVDGNYPAELSADGTLRIYFPTFTTPSRIDFSFTYPMAE</sequence>
<evidence type="ECO:0000313" key="3">
    <source>
        <dbReference type="Proteomes" id="UP001451571"/>
    </source>
</evidence>
<evidence type="ECO:0000256" key="1">
    <source>
        <dbReference type="SAM" id="MobiDB-lite"/>
    </source>
</evidence>
<dbReference type="EMBL" id="CP146256">
    <property type="protein sequence ID" value="XAH73109.1"/>
    <property type="molecule type" value="Genomic_DNA"/>
</dbReference>
<keyword evidence="3" id="KW-1185">Reference proteome</keyword>
<evidence type="ECO:0000313" key="2">
    <source>
        <dbReference type="EMBL" id="XAH73109.1"/>
    </source>
</evidence>
<feature type="compositionally biased region" description="Low complexity" evidence="1">
    <location>
        <begin position="27"/>
        <end position="45"/>
    </location>
</feature>
<dbReference type="InterPro" id="IPR050149">
    <property type="entry name" value="Collagen_superfamily"/>
</dbReference>
<feature type="region of interest" description="Disordered" evidence="1">
    <location>
        <begin position="22"/>
        <end position="93"/>
    </location>
</feature>
<dbReference type="Proteomes" id="UP001451571">
    <property type="component" value="Chromosome"/>
</dbReference>